<reference evidence="3" key="1">
    <citation type="journal article" date="2013" name="Ind. Biotechnol.">
        <title>Comparative genomics analysis of Trichoderma reesei strains.</title>
        <authorList>
            <person name="Koike H."/>
            <person name="Aerts A."/>
            <person name="LaButti K."/>
            <person name="Grigoriev I.V."/>
            <person name="Baker S.E."/>
        </authorList>
    </citation>
    <scope>NUCLEOTIDE SEQUENCE [LARGE SCALE GENOMIC DNA]</scope>
    <source>
        <strain evidence="3">ATCC 56765 / BCRC 32924 / NRRL 11460 / Rut C-30</strain>
    </source>
</reference>
<feature type="signal peptide" evidence="1">
    <location>
        <begin position="1"/>
        <end position="19"/>
    </location>
</feature>
<gene>
    <name evidence="2" type="ORF">M419DRAFT_85167</name>
</gene>
<evidence type="ECO:0000313" key="2">
    <source>
        <dbReference type="EMBL" id="ETR99801.1"/>
    </source>
</evidence>
<feature type="chain" id="PRO_5001534075" description="SSCRP protein" evidence="1">
    <location>
        <begin position="20"/>
        <end position="110"/>
    </location>
</feature>
<dbReference type="EMBL" id="KI911155">
    <property type="protein sequence ID" value="ETR99801.1"/>
    <property type="molecule type" value="Genomic_DNA"/>
</dbReference>
<proteinExistence type="predicted"/>
<sequence>MHFSTASFLAVLTASFATAEQMQINYYNDACSSYAGQVDVTWATKLYGGPDNCYNYHFGQFANIANCYEGRCLCNFFSGQNCGGNNIGQANNGGNCVQVQNAQSFACYYS</sequence>
<evidence type="ECO:0000313" key="3">
    <source>
        <dbReference type="Proteomes" id="UP000024376"/>
    </source>
</evidence>
<name>A0A024S6F7_HYPJR</name>
<dbReference type="HOGENOM" id="CLU_155370_0_0_1"/>
<dbReference type="Proteomes" id="UP000024376">
    <property type="component" value="Unassembled WGS sequence"/>
</dbReference>
<protein>
    <recommendedName>
        <fullName evidence="4">SSCRP protein</fullName>
    </recommendedName>
</protein>
<dbReference type="AlphaFoldDB" id="A0A024S6F7"/>
<keyword evidence="1" id="KW-0732">Signal</keyword>
<organism evidence="2 3">
    <name type="scientific">Hypocrea jecorina (strain ATCC 56765 / BCRC 32924 / NRRL 11460 / Rut C-30)</name>
    <name type="common">Trichoderma reesei</name>
    <dbReference type="NCBI Taxonomy" id="1344414"/>
    <lineage>
        <taxon>Eukaryota</taxon>
        <taxon>Fungi</taxon>
        <taxon>Dikarya</taxon>
        <taxon>Ascomycota</taxon>
        <taxon>Pezizomycotina</taxon>
        <taxon>Sordariomycetes</taxon>
        <taxon>Hypocreomycetidae</taxon>
        <taxon>Hypocreales</taxon>
        <taxon>Hypocreaceae</taxon>
        <taxon>Trichoderma</taxon>
    </lineage>
</organism>
<evidence type="ECO:0000256" key="1">
    <source>
        <dbReference type="SAM" id="SignalP"/>
    </source>
</evidence>
<dbReference type="OrthoDB" id="4887973at2759"/>
<accession>A0A024S6F7</accession>
<evidence type="ECO:0008006" key="4">
    <source>
        <dbReference type="Google" id="ProtNLM"/>
    </source>
</evidence>
<dbReference type="KEGG" id="trr:M419DRAFT_85167"/>